<dbReference type="EMBL" id="JACJIA010000004">
    <property type="protein sequence ID" value="MBA8951798.1"/>
    <property type="molecule type" value="Genomic_DNA"/>
</dbReference>
<comment type="caution">
    <text evidence="2">The sequence shown here is derived from an EMBL/GenBank/DDBJ whole genome shotgun (WGS) entry which is preliminary data.</text>
</comment>
<dbReference type="InterPro" id="IPR006037">
    <property type="entry name" value="RCK_C"/>
</dbReference>
<dbReference type="InterPro" id="IPR050144">
    <property type="entry name" value="AAE_transporter"/>
</dbReference>
<dbReference type="PANTHER" id="PTHR30445">
    <property type="entry name" value="K(+)_H(+) ANTIPORTER SUBUNIT KHTT"/>
    <property type="match status" value="1"/>
</dbReference>
<dbReference type="Pfam" id="PF25991">
    <property type="entry name" value="KhtT_N"/>
    <property type="match status" value="1"/>
</dbReference>
<dbReference type="PROSITE" id="PS51202">
    <property type="entry name" value="RCK_C"/>
    <property type="match status" value="1"/>
</dbReference>
<accession>A0A7W3LPA3</accession>
<dbReference type="Gene3D" id="3.30.70.1450">
    <property type="entry name" value="Regulator of K+ conductance, C-terminal domain"/>
    <property type="match status" value="1"/>
</dbReference>
<organism evidence="2 3">
    <name type="scientific">Actinomadura namibiensis</name>
    <dbReference type="NCBI Taxonomy" id="182080"/>
    <lineage>
        <taxon>Bacteria</taxon>
        <taxon>Bacillati</taxon>
        <taxon>Actinomycetota</taxon>
        <taxon>Actinomycetes</taxon>
        <taxon>Streptosporangiales</taxon>
        <taxon>Thermomonosporaceae</taxon>
        <taxon>Actinomadura</taxon>
    </lineage>
</organism>
<evidence type="ECO:0000313" key="2">
    <source>
        <dbReference type="EMBL" id="MBA8951798.1"/>
    </source>
</evidence>
<dbReference type="SUPFAM" id="SSF116726">
    <property type="entry name" value="TrkA C-terminal domain-like"/>
    <property type="match status" value="1"/>
</dbReference>
<dbReference type="InterPro" id="IPR058776">
    <property type="entry name" value="KhtT-like_N"/>
</dbReference>
<keyword evidence="3" id="KW-1185">Reference proteome</keyword>
<dbReference type="Proteomes" id="UP000572680">
    <property type="component" value="Unassembled WGS sequence"/>
</dbReference>
<dbReference type="Pfam" id="PF02080">
    <property type="entry name" value="TrkA_C"/>
    <property type="match status" value="1"/>
</dbReference>
<gene>
    <name evidence="2" type="ORF">HNR61_003438</name>
</gene>
<sequence length="161" mass="17007">MDVERTSLPGIGLRHVVTTERGRQLGVVSHRTGRRDLVVYDKHDPDTCVVSVQLTGEEANALAELLGTGRVVERLAELNRQVEGLVTEQIPISAASPYAGRSLGDTRARTRTGASIVAVVRNGQVIASPRPDFVFQGDDVVVAVGTAEGAAAVARILTAGE</sequence>
<dbReference type="PANTHER" id="PTHR30445:SF8">
    <property type="entry name" value="K(+)_H(+) ANTIPORTER SUBUNIT KHTT"/>
    <property type="match status" value="1"/>
</dbReference>
<dbReference type="PIRSF" id="PIRSF005028">
    <property type="entry name" value="KhtT"/>
    <property type="match status" value="1"/>
</dbReference>
<dbReference type="InterPro" id="IPR026278">
    <property type="entry name" value="KhtT"/>
</dbReference>
<dbReference type="InterPro" id="IPR036721">
    <property type="entry name" value="RCK_C_sf"/>
</dbReference>
<proteinExistence type="predicted"/>
<feature type="domain" description="RCK C-terminal" evidence="1">
    <location>
        <begin position="73"/>
        <end position="159"/>
    </location>
</feature>
<evidence type="ECO:0000313" key="3">
    <source>
        <dbReference type="Proteomes" id="UP000572680"/>
    </source>
</evidence>
<dbReference type="GO" id="GO:0006813">
    <property type="term" value="P:potassium ion transport"/>
    <property type="evidence" value="ECO:0007669"/>
    <property type="project" value="InterPro"/>
</dbReference>
<dbReference type="AlphaFoldDB" id="A0A7W3LPA3"/>
<dbReference type="RefSeq" id="WP_067814307.1">
    <property type="nucleotide sequence ID" value="NZ_BAAALP010000010.1"/>
</dbReference>
<evidence type="ECO:0000259" key="1">
    <source>
        <dbReference type="PROSITE" id="PS51202"/>
    </source>
</evidence>
<reference evidence="2 3" key="1">
    <citation type="submission" date="2020-08" db="EMBL/GenBank/DDBJ databases">
        <title>Genomic Encyclopedia of Type Strains, Phase IV (KMG-IV): sequencing the most valuable type-strain genomes for metagenomic binning, comparative biology and taxonomic classification.</title>
        <authorList>
            <person name="Goeker M."/>
        </authorList>
    </citation>
    <scope>NUCLEOTIDE SEQUENCE [LARGE SCALE GENOMIC DNA]</scope>
    <source>
        <strain evidence="2 3">DSM 44197</strain>
    </source>
</reference>
<protein>
    <submittedName>
        <fullName evidence="2">TrkA domain protein</fullName>
    </submittedName>
</protein>
<name>A0A7W3LPA3_ACTNM</name>
<dbReference type="GO" id="GO:0008324">
    <property type="term" value="F:monoatomic cation transmembrane transporter activity"/>
    <property type="evidence" value="ECO:0007669"/>
    <property type="project" value="InterPro"/>
</dbReference>